<reference evidence="3 4" key="1">
    <citation type="submission" date="2024-07" db="EMBL/GenBank/DDBJ databases">
        <title>Enhanced genomic and transcriptomic resources for Trichinella pseudospiralis and T. spiralis underpin the discovery of pronounced molecular differences between stages and species.</title>
        <authorList>
            <person name="Pasi K.K."/>
            <person name="La Rosa G."/>
            <person name="Gomez-Morales M.A."/>
            <person name="Tosini F."/>
            <person name="Sumanam S."/>
            <person name="Young N.D."/>
            <person name="Chang B.C."/>
            <person name="Robin G.B."/>
        </authorList>
    </citation>
    <scope>NUCLEOTIDE SEQUENCE [LARGE SCALE GENOMIC DNA]</scope>
    <source>
        <strain evidence="3">ISS534</strain>
    </source>
</reference>
<keyword evidence="4" id="KW-1185">Reference proteome</keyword>
<keyword evidence="1" id="KW-0812">Transmembrane</keyword>
<dbReference type="InterPro" id="IPR001478">
    <property type="entry name" value="PDZ"/>
</dbReference>
<accession>A0ABR3K793</accession>
<evidence type="ECO:0000313" key="4">
    <source>
        <dbReference type="Proteomes" id="UP001558632"/>
    </source>
</evidence>
<evidence type="ECO:0000313" key="3">
    <source>
        <dbReference type="EMBL" id="KAL1230808.1"/>
    </source>
</evidence>
<dbReference type="Gene3D" id="2.30.42.10">
    <property type="match status" value="1"/>
</dbReference>
<evidence type="ECO:0000259" key="2">
    <source>
        <dbReference type="PROSITE" id="PS50106"/>
    </source>
</evidence>
<organism evidence="3 4">
    <name type="scientific">Trichinella spiralis</name>
    <name type="common">Trichina worm</name>
    <dbReference type="NCBI Taxonomy" id="6334"/>
    <lineage>
        <taxon>Eukaryota</taxon>
        <taxon>Metazoa</taxon>
        <taxon>Ecdysozoa</taxon>
        <taxon>Nematoda</taxon>
        <taxon>Enoplea</taxon>
        <taxon>Dorylaimia</taxon>
        <taxon>Trichinellida</taxon>
        <taxon>Trichinellidae</taxon>
        <taxon>Trichinella</taxon>
    </lineage>
</organism>
<sequence length="166" mass="18987">MAECCAADKIKDITIVLKREEQQDFGFHILGGKDAPYLPYDNGIYVSKIISDSVADRAGNLAPEKDAEERFLTTALSEHFESSTSDSDVSDHSTFSEFDDDADDFMKNDYSIILKKLQCLEDESSSDRFYTKIGRRFKNFPAKQFLFFGLSVVLLTILVRYRNCYR</sequence>
<feature type="transmembrane region" description="Helical" evidence="1">
    <location>
        <begin position="145"/>
        <end position="161"/>
    </location>
</feature>
<dbReference type="InterPro" id="IPR036034">
    <property type="entry name" value="PDZ_sf"/>
</dbReference>
<keyword evidence="1" id="KW-1133">Transmembrane helix</keyword>
<gene>
    <name evidence="3" type="ORF">TSPI_05390</name>
</gene>
<dbReference type="PROSITE" id="PS50106">
    <property type="entry name" value="PDZ"/>
    <property type="match status" value="1"/>
</dbReference>
<dbReference type="EMBL" id="JBEUSY010000468">
    <property type="protein sequence ID" value="KAL1230808.1"/>
    <property type="molecule type" value="Genomic_DNA"/>
</dbReference>
<name>A0ABR3K793_TRISP</name>
<protein>
    <submittedName>
        <fullName evidence="3">PDZ domain-containing protein</fullName>
    </submittedName>
</protein>
<comment type="caution">
    <text evidence="3">The sequence shown here is derived from an EMBL/GenBank/DDBJ whole genome shotgun (WGS) entry which is preliminary data.</text>
</comment>
<dbReference type="CDD" id="cd00136">
    <property type="entry name" value="PDZ_canonical"/>
    <property type="match status" value="1"/>
</dbReference>
<evidence type="ECO:0000256" key="1">
    <source>
        <dbReference type="SAM" id="Phobius"/>
    </source>
</evidence>
<dbReference type="Proteomes" id="UP001558632">
    <property type="component" value="Unassembled WGS sequence"/>
</dbReference>
<dbReference type="SUPFAM" id="SSF50156">
    <property type="entry name" value="PDZ domain-like"/>
    <property type="match status" value="1"/>
</dbReference>
<proteinExistence type="predicted"/>
<keyword evidence="1" id="KW-0472">Membrane</keyword>
<feature type="domain" description="PDZ" evidence="2">
    <location>
        <begin position="14"/>
        <end position="61"/>
    </location>
</feature>